<organism evidence="3">
    <name type="scientific">marine sediment metagenome</name>
    <dbReference type="NCBI Taxonomy" id="412755"/>
    <lineage>
        <taxon>unclassified sequences</taxon>
        <taxon>metagenomes</taxon>
        <taxon>ecological metagenomes</taxon>
    </lineage>
</organism>
<sequence>DEVTERVVPDAEYQRLRRRTNLSVGRRASPLTLPPGHHSPPGFGYGPWGYGYGPWGVPPGHVPNPYDYRHDPSESRPMEIGPVTPAGRVRVEVEPPDAEVLVDGNPVRRRGDAPYEVGLLEGVHQIEVRAPGHREHREEVMVHGGSATNLTVRLQPSGAP</sequence>
<gene>
    <name evidence="3" type="ORF">S01H1_06803</name>
</gene>
<protein>
    <recommendedName>
        <fullName evidence="2">PEGA domain-containing protein</fullName>
    </recommendedName>
</protein>
<dbReference type="EMBL" id="BARS01003507">
    <property type="protein sequence ID" value="GAF83687.1"/>
    <property type="molecule type" value="Genomic_DNA"/>
</dbReference>
<dbReference type="AlphaFoldDB" id="X0T672"/>
<dbReference type="Pfam" id="PF08308">
    <property type="entry name" value="PEGA"/>
    <property type="match status" value="1"/>
</dbReference>
<name>X0T672_9ZZZZ</name>
<evidence type="ECO:0000256" key="1">
    <source>
        <dbReference type="SAM" id="MobiDB-lite"/>
    </source>
</evidence>
<feature type="domain" description="PEGA" evidence="2">
    <location>
        <begin position="87"/>
        <end position="157"/>
    </location>
</feature>
<accession>X0T672</accession>
<feature type="region of interest" description="Disordered" evidence="1">
    <location>
        <begin position="18"/>
        <end position="40"/>
    </location>
</feature>
<dbReference type="InterPro" id="IPR013229">
    <property type="entry name" value="PEGA"/>
</dbReference>
<proteinExistence type="predicted"/>
<evidence type="ECO:0000259" key="2">
    <source>
        <dbReference type="Pfam" id="PF08308"/>
    </source>
</evidence>
<evidence type="ECO:0000313" key="3">
    <source>
        <dbReference type="EMBL" id="GAF83687.1"/>
    </source>
</evidence>
<comment type="caution">
    <text evidence="3">The sequence shown here is derived from an EMBL/GenBank/DDBJ whole genome shotgun (WGS) entry which is preliminary data.</text>
</comment>
<feature type="non-terminal residue" evidence="3">
    <location>
        <position position="1"/>
    </location>
</feature>
<reference evidence="3" key="1">
    <citation type="journal article" date="2014" name="Front. Microbiol.">
        <title>High frequency of phylogenetically diverse reductive dehalogenase-homologous genes in deep subseafloor sedimentary metagenomes.</title>
        <authorList>
            <person name="Kawai M."/>
            <person name="Futagami T."/>
            <person name="Toyoda A."/>
            <person name="Takaki Y."/>
            <person name="Nishi S."/>
            <person name="Hori S."/>
            <person name="Arai W."/>
            <person name="Tsubouchi T."/>
            <person name="Morono Y."/>
            <person name="Uchiyama I."/>
            <person name="Ito T."/>
            <person name="Fujiyama A."/>
            <person name="Inagaki F."/>
            <person name="Takami H."/>
        </authorList>
    </citation>
    <scope>NUCLEOTIDE SEQUENCE</scope>
    <source>
        <strain evidence="3">Expedition CK06-06</strain>
    </source>
</reference>